<protein>
    <recommendedName>
        <fullName evidence="8">O-methyltransferase domain-containing protein</fullName>
    </recommendedName>
</protein>
<evidence type="ECO:0000259" key="4">
    <source>
        <dbReference type="Pfam" id="PF00891"/>
    </source>
</evidence>
<dbReference type="EnsemblPlants" id="OMERI06G03700.1">
    <property type="protein sequence ID" value="OMERI06G03700.1"/>
    <property type="gene ID" value="OMERI06G03700"/>
</dbReference>
<dbReference type="InterPro" id="IPR029063">
    <property type="entry name" value="SAM-dependent_MTases_sf"/>
</dbReference>
<dbReference type="GO" id="GO:0008171">
    <property type="term" value="F:O-methyltransferase activity"/>
    <property type="evidence" value="ECO:0007669"/>
    <property type="project" value="InterPro"/>
</dbReference>
<dbReference type="Pfam" id="PF00891">
    <property type="entry name" value="Methyltransf_2"/>
    <property type="match status" value="2"/>
</dbReference>
<dbReference type="FunFam" id="1.10.10.10:FF:000213">
    <property type="entry name" value="Coniferyl alcohol 9-O-methyltransferase"/>
    <property type="match status" value="1"/>
</dbReference>
<dbReference type="InterPro" id="IPR036390">
    <property type="entry name" value="WH_DNA-bd_sf"/>
</dbReference>
<dbReference type="GO" id="GO:0008757">
    <property type="term" value="F:S-adenosylmethionine-dependent methyltransferase activity"/>
    <property type="evidence" value="ECO:0007669"/>
    <property type="project" value="UniProtKB-ARBA"/>
</dbReference>
<evidence type="ECO:0000313" key="7">
    <source>
        <dbReference type="Proteomes" id="UP000008021"/>
    </source>
</evidence>
<dbReference type="PROSITE" id="PS51683">
    <property type="entry name" value="SAM_OMT_II"/>
    <property type="match status" value="1"/>
</dbReference>
<dbReference type="GO" id="GO:0046983">
    <property type="term" value="F:protein dimerization activity"/>
    <property type="evidence" value="ECO:0007669"/>
    <property type="project" value="InterPro"/>
</dbReference>
<sequence length="514" mass="55149">MEKEQQAGHGKLPHEQLLLQASTELMNLSLGYARSMALGCAAKLGVADAIHRAGGRATLHDLHAALSLHPTKLPFLRRVMRVLVASGVFAQVEEEEEEDHYRLTPVSSLLVTAGDGGGRSLLPLVLFQLSPLCVTPATSMAEWLRSGGEEETAFEMVHGVGLWGACSRAPDLGELFNDAMAADSRFIMDMAINGSGRQVFDKITSMVDVAGGTGAAARAVAAAFPHIKCTVLDLPHVEEEEEEDHYRLTPVSSLLVTAGDGGGRSLLPLVLFQLSPLCVTPATSMAEWLRSGGEEETAFEMVHGVGLWGACSRAPDLGELFNDAMAADSRFIMDMAINGSGRQVFDKITSMVDVAGGTGAAARAVAAAFPHIKCTVLDLPHVIDSIPADHGDVVQFVAGDMMDFIPKADALLLKFVLHDWSDEDCIKILKRCKEAIIPSRAAGGKIIIIDVVVGSSSEAICQGTQQLFDLIISVLTPGKERDEEEWCKIFKKAGFTKYKISPVLGFRSIIEVFL</sequence>
<dbReference type="Gramene" id="OMERI06G03700.1">
    <property type="protein sequence ID" value="OMERI06G03700.1"/>
    <property type="gene ID" value="OMERI06G03700"/>
</dbReference>
<dbReference type="SUPFAM" id="SSF46785">
    <property type="entry name" value="Winged helix' DNA-binding domain"/>
    <property type="match status" value="1"/>
</dbReference>
<dbReference type="eggNOG" id="KOG3178">
    <property type="taxonomic scope" value="Eukaryota"/>
</dbReference>
<dbReference type="PANTHER" id="PTHR11746">
    <property type="entry name" value="O-METHYLTRANSFERASE"/>
    <property type="match status" value="1"/>
</dbReference>
<dbReference type="HOGENOM" id="CLU_005533_7_0_1"/>
<name>A0A0E0DWY2_9ORYZ</name>
<reference evidence="6" key="2">
    <citation type="submission" date="2018-05" db="EMBL/GenBank/DDBJ databases">
        <title>OmerRS3 (Oryza meridionalis Reference Sequence Version 3).</title>
        <authorList>
            <person name="Zhang J."/>
            <person name="Kudrna D."/>
            <person name="Lee S."/>
            <person name="Talag J."/>
            <person name="Welchert J."/>
            <person name="Wing R.A."/>
        </authorList>
    </citation>
    <scope>NUCLEOTIDE SEQUENCE [LARGE SCALE GENOMIC DNA]</scope>
    <source>
        <strain evidence="6">cv. OR44</strain>
    </source>
</reference>
<dbReference type="Gene3D" id="3.40.50.150">
    <property type="entry name" value="Vaccinia Virus protein VP39"/>
    <property type="match status" value="2"/>
</dbReference>
<evidence type="ECO:0000256" key="3">
    <source>
        <dbReference type="ARBA" id="ARBA00022691"/>
    </source>
</evidence>
<organism evidence="6">
    <name type="scientific">Oryza meridionalis</name>
    <dbReference type="NCBI Taxonomy" id="40149"/>
    <lineage>
        <taxon>Eukaryota</taxon>
        <taxon>Viridiplantae</taxon>
        <taxon>Streptophyta</taxon>
        <taxon>Embryophyta</taxon>
        <taxon>Tracheophyta</taxon>
        <taxon>Spermatophyta</taxon>
        <taxon>Magnoliopsida</taxon>
        <taxon>Liliopsida</taxon>
        <taxon>Poales</taxon>
        <taxon>Poaceae</taxon>
        <taxon>BOP clade</taxon>
        <taxon>Oryzoideae</taxon>
        <taxon>Oryzeae</taxon>
        <taxon>Oryzinae</taxon>
        <taxon>Oryza</taxon>
    </lineage>
</organism>
<proteinExistence type="predicted"/>
<dbReference type="InterPro" id="IPR001077">
    <property type="entry name" value="COMT_C"/>
</dbReference>
<dbReference type="InterPro" id="IPR036388">
    <property type="entry name" value="WH-like_DNA-bd_sf"/>
</dbReference>
<feature type="domain" description="O-methyltransferase C-terminal" evidence="4">
    <location>
        <begin position="285"/>
        <end position="495"/>
    </location>
</feature>
<dbReference type="AlphaFoldDB" id="A0A0E0DWY2"/>
<dbReference type="Proteomes" id="UP000008021">
    <property type="component" value="Chromosome 6"/>
</dbReference>
<evidence type="ECO:0000256" key="1">
    <source>
        <dbReference type="ARBA" id="ARBA00022603"/>
    </source>
</evidence>
<evidence type="ECO:0000256" key="2">
    <source>
        <dbReference type="ARBA" id="ARBA00022679"/>
    </source>
</evidence>
<dbReference type="InterPro" id="IPR016461">
    <property type="entry name" value="COMT-like"/>
</dbReference>
<keyword evidence="2" id="KW-0808">Transferase</keyword>
<keyword evidence="1" id="KW-0489">Methyltransferase</keyword>
<dbReference type="SUPFAM" id="SSF53335">
    <property type="entry name" value="S-adenosyl-L-methionine-dependent methyltransferases"/>
    <property type="match status" value="2"/>
</dbReference>
<reference evidence="6" key="1">
    <citation type="submission" date="2015-04" db="UniProtKB">
        <authorList>
            <consortium name="EnsemblPlants"/>
        </authorList>
    </citation>
    <scope>IDENTIFICATION</scope>
</reference>
<keyword evidence="7" id="KW-1185">Reference proteome</keyword>
<evidence type="ECO:0000313" key="6">
    <source>
        <dbReference type="EnsemblPlants" id="OMERI06G03700.1"/>
    </source>
</evidence>
<accession>A0A0E0DWY2</accession>
<dbReference type="STRING" id="40149.A0A0E0DWY2"/>
<evidence type="ECO:0000259" key="5">
    <source>
        <dbReference type="Pfam" id="PF08100"/>
    </source>
</evidence>
<evidence type="ECO:0008006" key="8">
    <source>
        <dbReference type="Google" id="ProtNLM"/>
    </source>
</evidence>
<dbReference type="Gene3D" id="1.10.10.10">
    <property type="entry name" value="Winged helix-like DNA-binding domain superfamily/Winged helix DNA-binding domain"/>
    <property type="match status" value="1"/>
</dbReference>
<feature type="domain" description="O-methyltransferase dimerisation" evidence="5">
    <location>
        <begin position="26"/>
        <end position="112"/>
    </location>
</feature>
<dbReference type="FunFam" id="3.40.50.150:FF:000057">
    <property type="entry name" value="O-methyltransferase ZRP4"/>
    <property type="match status" value="1"/>
</dbReference>
<keyword evidence="3" id="KW-0949">S-adenosyl-L-methionine</keyword>
<feature type="domain" description="O-methyltransferase C-terminal" evidence="4">
    <location>
        <begin position="140"/>
        <end position="242"/>
    </location>
</feature>
<dbReference type="InterPro" id="IPR012967">
    <property type="entry name" value="COMT_dimerisation"/>
</dbReference>
<dbReference type="GO" id="GO:0032259">
    <property type="term" value="P:methylation"/>
    <property type="evidence" value="ECO:0007669"/>
    <property type="project" value="UniProtKB-KW"/>
</dbReference>
<dbReference type="Pfam" id="PF08100">
    <property type="entry name" value="Dimerisation"/>
    <property type="match status" value="1"/>
</dbReference>